<sequence length="60" mass="7230">MYPAVGYRNVSGSNPSQTLRLFISLLIFVIFLYRYYYLLFIVHEYWEFNPYISSCHPLIT</sequence>
<protein>
    <submittedName>
        <fullName evidence="2">Uncharacterized protein</fullName>
    </submittedName>
</protein>
<keyword evidence="1" id="KW-0472">Membrane</keyword>
<accession>A0A8S5RDN6</accession>
<name>A0A8S5RDN6_9VIRU</name>
<proteinExistence type="predicted"/>
<reference evidence="2" key="1">
    <citation type="journal article" date="2021" name="Proc. Natl. Acad. Sci. U.S.A.">
        <title>A Catalog of Tens of Thousands of Viruses from Human Metagenomes Reveals Hidden Associations with Chronic Diseases.</title>
        <authorList>
            <person name="Tisza M.J."/>
            <person name="Buck C.B."/>
        </authorList>
    </citation>
    <scope>NUCLEOTIDE SEQUENCE</scope>
    <source>
        <strain evidence="2">Ctx9V1</strain>
    </source>
</reference>
<feature type="transmembrane region" description="Helical" evidence="1">
    <location>
        <begin position="21"/>
        <end position="42"/>
    </location>
</feature>
<evidence type="ECO:0000256" key="1">
    <source>
        <dbReference type="SAM" id="Phobius"/>
    </source>
</evidence>
<organism evidence="2">
    <name type="scientific">virus sp. ctx9V1</name>
    <dbReference type="NCBI Taxonomy" id="2828001"/>
    <lineage>
        <taxon>Viruses</taxon>
    </lineage>
</organism>
<evidence type="ECO:0000313" key="2">
    <source>
        <dbReference type="EMBL" id="DAE29267.1"/>
    </source>
</evidence>
<keyword evidence="1" id="KW-0812">Transmembrane</keyword>
<keyword evidence="1" id="KW-1133">Transmembrane helix</keyword>
<dbReference type="EMBL" id="BK059093">
    <property type="protein sequence ID" value="DAE29267.1"/>
    <property type="molecule type" value="Genomic_DNA"/>
</dbReference>